<dbReference type="EMBL" id="AAYG02000032">
    <property type="protein sequence ID" value="EDN75986.1"/>
    <property type="molecule type" value="Genomic_DNA"/>
</dbReference>
<organism evidence="1 2">
    <name type="scientific">Mediterraneibacter gnavus (strain ATCC 29149 / DSM 114966 / JCM 6515 / VPI C7-9)</name>
    <name type="common">Ruminococcus gnavus</name>
    <dbReference type="NCBI Taxonomy" id="411470"/>
    <lineage>
        <taxon>Bacteria</taxon>
        <taxon>Bacillati</taxon>
        <taxon>Bacillota</taxon>
        <taxon>Clostridia</taxon>
        <taxon>Lachnospirales</taxon>
        <taxon>Lachnospiraceae</taxon>
        <taxon>Mediterraneibacter</taxon>
    </lineage>
</organism>
<dbReference type="Proteomes" id="UP000004410">
    <property type="component" value="Unassembled WGS sequence"/>
</dbReference>
<evidence type="ECO:0000313" key="2">
    <source>
        <dbReference type="Proteomes" id="UP000004410"/>
    </source>
</evidence>
<protein>
    <submittedName>
        <fullName evidence="1">Uncharacterized protein</fullName>
    </submittedName>
</protein>
<dbReference type="PaxDb" id="411470-RUMGNA_03609"/>
<reference evidence="1 2" key="1">
    <citation type="submission" date="2007-04" db="EMBL/GenBank/DDBJ databases">
        <authorList>
            <person name="Fulton L."/>
            <person name="Clifton S."/>
            <person name="Fulton B."/>
            <person name="Xu J."/>
            <person name="Minx P."/>
            <person name="Pepin K.H."/>
            <person name="Johnson M."/>
            <person name="Thiruvilangam P."/>
            <person name="Bhonagiri V."/>
            <person name="Nash W.E."/>
            <person name="Mardis E.R."/>
            <person name="Wilson R.K."/>
        </authorList>
    </citation>
    <scope>NUCLEOTIDE SEQUENCE [LARGE SCALE GENOMIC DNA]</scope>
    <source>
        <strain evidence="1 2">ATCC 29149</strain>
    </source>
</reference>
<accession>A7B7P3</accession>
<gene>
    <name evidence="1" type="ORF">RUMGNA_03609</name>
</gene>
<reference evidence="1 2" key="2">
    <citation type="submission" date="2007-06" db="EMBL/GenBank/DDBJ databases">
        <title>Draft genome sequence of Ruminococcus gnavus (ATCC 29149).</title>
        <authorList>
            <person name="Sudarsanam P."/>
            <person name="Ley R."/>
            <person name="Guruge J."/>
            <person name="Turnbaugh P.J."/>
            <person name="Mahowald M."/>
            <person name="Liep D."/>
            <person name="Gordon J."/>
        </authorList>
    </citation>
    <scope>NUCLEOTIDE SEQUENCE [LARGE SCALE GENOMIC DNA]</scope>
    <source>
        <strain evidence="1 2">ATCC 29149</strain>
    </source>
</reference>
<evidence type="ECO:0000313" key="1">
    <source>
        <dbReference type="EMBL" id="EDN75986.1"/>
    </source>
</evidence>
<comment type="caution">
    <text evidence="1">The sequence shown here is derived from an EMBL/GenBank/DDBJ whole genome shotgun (WGS) entry which is preliminary data.</text>
</comment>
<proteinExistence type="predicted"/>
<name>A7B7P3_MEDG7</name>
<sequence length="48" mass="5648">MNVCDILSCFDISDNLYTHLNHEKARMIIEMKAKEQRFFIAQFLRGGV</sequence>
<dbReference type="AlphaFoldDB" id="A7B7P3"/>